<comment type="caution">
    <text evidence="2">The sequence shown here is derived from an EMBL/GenBank/DDBJ whole genome shotgun (WGS) entry which is preliminary data.</text>
</comment>
<dbReference type="Gene3D" id="3.10.450.50">
    <property type="match status" value="1"/>
</dbReference>
<sequence length="162" mass="18311">MKSMIVAVAIALSSQPCITTAQPSPHAIADEQRQSVQRFTSRFLKSFEDLDLDAFMDCFAPDASVFFPIPEPPDRFDGKEAIREHFALVFSSIRKSSDAKKPPYHHLPPERLAIVMLSENAALVTFELENKERIARRTLVVVRSPNGWLIKHLHASNTQVQR</sequence>
<dbReference type="EMBL" id="JAAQOM010000008">
    <property type="protein sequence ID" value="NIA54810.1"/>
    <property type="molecule type" value="Genomic_DNA"/>
</dbReference>
<dbReference type="RefSeq" id="WP_166859763.1">
    <property type="nucleotide sequence ID" value="NZ_JAAQOM010000008.1"/>
</dbReference>
<accession>A0ABX0PCS2</accession>
<dbReference type="InterPro" id="IPR037401">
    <property type="entry name" value="SnoaL-like"/>
</dbReference>
<dbReference type="Pfam" id="PF13474">
    <property type="entry name" value="SnoaL_3"/>
    <property type="match status" value="1"/>
</dbReference>
<keyword evidence="3" id="KW-1185">Reference proteome</keyword>
<name>A0ABX0PCS2_9BURK</name>
<reference evidence="2 3" key="1">
    <citation type="submission" date="2020-03" db="EMBL/GenBank/DDBJ databases">
        <title>Genome sequence of strain Massilia sp. TW-1.</title>
        <authorList>
            <person name="Chaudhary D.K."/>
        </authorList>
    </citation>
    <scope>NUCLEOTIDE SEQUENCE [LARGE SCALE GENOMIC DNA]</scope>
    <source>
        <strain evidence="2 3">TW-1</strain>
    </source>
</reference>
<gene>
    <name evidence="2" type="ORF">HAV22_14325</name>
</gene>
<dbReference type="Proteomes" id="UP000716322">
    <property type="component" value="Unassembled WGS sequence"/>
</dbReference>
<dbReference type="SUPFAM" id="SSF54427">
    <property type="entry name" value="NTF2-like"/>
    <property type="match status" value="1"/>
</dbReference>
<dbReference type="InterPro" id="IPR032710">
    <property type="entry name" value="NTF2-like_dom_sf"/>
</dbReference>
<organism evidence="2 3">
    <name type="scientific">Telluria antibiotica</name>
    <dbReference type="NCBI Taxonomy" id="2717319"/>
    <lineage>
        <taxon>Bacteria</taxon>
        <taxon>Pseudomonadati</taxon>
        <taxon>Pseudomonadota</taxon>
        <taxon>Betaproteobacteria</taxon>
        <taxon>Burkholderiales</taxon>
        <taxon>Oxalobacteraceae</taxon>
        <taxon>Telluria group</taxon>
        <taxon>Telluria</taxon>
    </lineage>
</organism>
<proteinExistence type="predicted"/>
<protein>
    <submittedName>
        <fullName evidence="2">Nuclear transport factor 2 family protein</fullName>
    </submittedName>
</protein>
<evidence type="ECO:0000259" key="1">
    <source>
        <dbReference type="Pfam" id="PF13474"/>
    </source>
</evidence>
<evidence type="ECO:0000313" key="2">
    <source>
        <dbReference type="EMBL" id="NIA54810.1"/>
    </source>
</evidence>
<evidence type="ECO:0000313" key="3">
    <source>
        <dbReference type="Proteomes" id="UP000716322"/>
    </source>
</evidence>
<feature type="domain" description="SnoaL-like" evidence="1">
    <location>
        <begin position="38"/>
        <end position="156"/>
    </location>
</feature>